<dbReference type="PANTHER" id="PTHR16019">
    <property type="entry name" value="SYNAPSE-ASSOCIATED PROTEIN"/>
    <property type="match status" value="1"/>
</dbReference>
<organism evidence="3 4">
    <name type="scientific">Anaeramoeba flamelloides</name>
    <dbReference type="NCBI Taxonomy" id="1746091"/>
    <lineage>
        <taxon>Eukaryota</taxon>
        <taxon>Metamonada</taxon>
        <taxon>Anaeramoebidae</taxon>
        <taxon>Anaeramoeba</taxon>
    </lineage>
</organism>
<dbReference type="SUPFAM" id="SSF140383">
    <property type="entry name" value="BSD domain-like"/>
    <property type="match status" value="1"/>
</dbReference>
<dbReference type="EMBL" id="JAOAOG010000195">
    <property type="protein sequence ID" value="KAJ6241309.1"/>
    <property type="molecule type" value="Genomic_DNA"/>
</dbReference>
<dbReference type="Pfam" id="PF03909">
    <property type="entry name" value="BSD"/>
    <property type="match status" value="1"/>
</dbReference>
<feature type="compositionally biased region" description="Low complexity" evidence="1">
    <location>
        <begin position="331"/>
        <end position="341"/>
    </location>
</feature>
<protein>
    <submittedName>
        <fullName evidence="3">Synapse-associated protein</fullName>
    </submittedName>
</protein>
<dbReference type="SMART" id="SM00751">
    <property type="entry name" value="BSD"/>
    <property type="match status" value="1"/>
</dbReference>
<feature type="compositionally biased region" description="Basic and acidic residues" evidence="1">
    <location>
        <begin position="178"/>
        <end position="234"/>
    </location>
</feature>
<proteinExistence type="predicted"/>
<evidence type="ECO:0000259" key="2">
    <source>
        <dbReference type="PROSITE" id="PS50858"/>
    </source>
</evidence>
<sequence length="424" mass="49997">MKNFIEVTDELMQNLVSNMKKGLDLVIQIEGESINGVFYLFKLSIFHETEIKENKKEKEKEKEKEKKQEQVQPQNKKESTQKKKNEKEKEKQKQKENNKTNEKVKDKNETDLKSFFSETTSSLFGFVTSTTNIFLEDINEFTNNIKTETTSKIKEIINGSDPNSKTHKVASTLGSLILDEKDQKQPNENNNEKEKEKEKEKTKEKDQKEKEKEDQEKKKEKKKENKEKEEDDQQKVVEEFDKIVLQLQSNKDTYTKDPEDQENFIIWKQNEQIKSRDHEIGLLLSNNKIVDGMFGKLVPDTVSYEDFWKRYFFQLELLRREEKRKKLLEAISESTESSNENTIEKNDNENKVNEKENNKSGIFGQDPFDDENDDDENDGDDDDDDEIQTDNEEMDYLNQDLSELSDLNEEELELDLEQLSGDEK</sequence>
<comment type="caution">
    <text evidence="3">The sequence shown here is derived from an EMBL/GenBank/DDBJ whole genome shotgun (WGS) entry which is preliminary data.</text>
</comment>
<reference evidence="3" key="1">
    <citation type="submission" date="2022-08" db="EMBL/GenBank/DDBJ databases">
        <title>Novel sulfate-reducing endosymbionts in the free-living metamonad Anaeramoeba.</title>
        <authorList>
            <person name="Jerlstrom-Hultqvist J."/>
            <person name="Cepicka I."/>
            <person name="Gallot-Lavallee L."/>
            <person name="Salas-Leiva D."/>
            <person name="Curtis B.A."/>
            <person name="Zahonova K."/>
            <person name="Pipaliya S."/>
            <person name="Dacks J."/>
            <person name="Roger A.J."/>
        </authorList>
    </citation>
    <scope>NUCLEOTIDE SEQUENCE</scope>
    <source>
        <strain evidence="3">Schooner1</strain>
    </source>
</reference>
<name>A0ABQ8YAF5_9EUKA</name>
<feature type="region of interest" description="Disordered" evidence="1">
    <location>
        <begin position="175"/>
        <end position="234"/>
    </location>
</feature>
<dbReference type="InterPro" id="IPR035925">
    <property type="entry name" value="BSD_dom_sf"/>
</dbReference>
<keyword evidence="4" id="KW-1185">Reference proteome</keyword>
<evidence type="ECO:0000313" key="3">
    <source>
        <dbReference type="EMBL" id="KAJ6241309.1"/>
    </source>
</evidence>
<feature type="compositionally biased region" description="Acidic residues" evidence="1">
    <location>
        <begin position="367"/>
        <end position="395"/>
    </location>
</feature>
<dbReference type="InterPro" id="IPR051494">
    <property type="entry name" value="BSD_domain-containing"/>
</dbReference>
<accession>A0ABQ8YAF5</accession>
<dbReference type="PROSITE" id="PS50858">
    <property type="entry name" value="BSD"/>
    <property type="match status" value="1"/>
</dbReference>
<feature type="domain" description="BSD" evidence="2">
    <location>
        <begin position="267"/>
        <end position="319"/>
    </location>
</feature>
<feature type="region of interest" description="Disordered" evidence="1">
    <location>
        <begin position="331"/>
        <end position="396"/>
    </location>
</feature>
<evidence type="ECO:0000256" key="1">
    <source>
        <dbReference type="SAM" id="MobiDB-lite"/>
    </source>
</evidence>
<feature type="compositionally biased region" description="Basic and acidic residues" evidence="1">
    <location>
        <begin position="342"/>
        <end position="358"/>
    </location>
</feature>
<feature type="region of interest" description="Disordered" evidence="1">
    <location>
        <begin position="52"/>
        <end position="106"/>
    </location>
</feature>
<evidence type="ECO:0000313" key="4">
    <source>
        <dbReference type="Proteomes" id="UP001150062"/>
    </source>
</evidence>
<dbReference type="Gene3D" id="1.10.3970.10">
    <property type="entry name" value="BSD domain"/>
    <property type="match status" value="1"/>
</dbReference>
<dbReference type="PANTHER" id="PTHR16019:SF5">
    <property type="entry name" value="BSD DOMAIN-CONTAINING PROTEIN 1"/>
    <property type="match status" value="1"/>
</dbReference>
<dbReference type="Proteomes" id="UP001150062">
    <property type="component" value="Unassembled WGS sequence"/>
</dbReference>
<gene>
    <name evidence="3" type="ORF">M0813_23501</name>
</gene>
<dbReference type="InterPro" id="IPR005607">
    <property type="entry name" value="BSD_dom"/>
</dbReference>